<evidence type="ECO:0000256" key="2">
    <source>
        <dbReference type="SAM" id="SignalP"/>
    </source>
</evidence>
<proteinExistence type="predicted"/>
<feature type="chain" id="PRO_5003258262" description="Thioredoxin domain-containing protein" evidence="2">
    <location>
        <begin position="20"/>
        <end position="163"/>
    </location>
</feature>
<keyword evidence="1 2" id="KW-0732">Signal</keyword>
<name>F0S8V6_PSESL</name>
<evidence type="ECO:0000313" key="5">
    <source>
        <dbReference type="Proteomes" id="UP000000310"/>
    </source>
</evidence>
<dbReference type="InterPro" id="IPR036249">
    <property type="entry name" value="Thioredoxin-like_sf"/>
</dbReference>
<dbReference type="OrthoDB" id="195735at2"/>
<dbReference type="eggNOG" id="COG4232">
    <property type="taxonomic scope" value="Bacteria"/>
</dbReference>
<dbReference type="InterPro" id="IPR013766">
    <property type="entry name" value="Thioredoxin_domain"/>
</dbReference>
<dbReference type="AlphaFoldDB" id="F0S8V6"/>
<gene>
    <name evidence="4" type="ordered locus">Pedsa_2904</name>
</gene>
<dbReference type="KEGG" id="psn:Pedsa_2904"/>
<reference evidence="4 5" key="1">
    <citation type="journal article" date="2011" name="Stand. Genomic Sci.">
        <title>Complete genome sequence of the gliding, heparinolytic Pedobacter saltans type strain (113).</title>
        <authorList>
            <person name="Liolios K."/>
            <person name="Sikorski J."/>
            <person name="Lu M."/>
            <person name="Nolan M."/>
            <person name="Lapidus A."/>
            <person name="Lucas S."/>
            <person name="Hammon N."/>
            <person name="Deshpande S."/>
            <person name="Cheng J.F."/>
            <person name="Tapia R."/>
            <person name="Han C."/>
            <person name="Goodwin L."/>
            <person name="Pitluck S."/>
            <person name="Huntemann M."/>
            <person name="Ivanova N."/>
            <person name="Pagani I."/>
            <person name="Mavromatis K."/>
            <person name="Ovchinikova G."/>
            <person name="Pati A."/>
            <person name="Chen A."/>
            <person name="Palaniappan K."/>
            <person name="Land M."/>
            <person name="Hauser L."/>
            <person name="Brambilla E.M."/>
            <person name="Kotsyurbenko O."/>
            <person name="Rohde M."/>
            <person name="Tindall B.J."/>
            <person name="Abt B."/>
            <person name="Goker M."/>
            <person name="Detter J.C."/>
            <person name="Woyke T."/>
            <person name="Bristow J."/>
            <person name="Eisen J.A."/>
            <person name="Markowitz V."/>
            <person name="Hugenholtz P."/>
            <person name="Klenk H.P."/>
            <person name="Kyrpides N.C."/>
        </authorList>
    </citation>
    <scope>NUCLEOTIDE SEQUENCE [LARGE SCALE GENOMIC DNA]</scope>
    <source>
        <strain evidence="5">ATCC 51119 / DSM 12145 / JCM 21818 / LMG 10337 / NBRC 100064 / NCIMB 13643</strain>
    </source>
</reference>
<dbReference type="PANTHER" id="PTHR15337">
    <property type="entry name" value="ANTERIOR GRADIENT PROTEIN-RELATED"/>
    <property type="match status" value="1"/>
</dbReference>
<organism evidence="4 5">
    <name type="scientific">Pseudopedobacter saltans (strain ATCC 51119 / DSM 12145 / JCM 21818 / CCUG 39354 / LMG 10337 / NBRC 100064 / NCIMB 13643)</name>
    <name type="common">Pedobacter saltans</name>
    <dbReference type="NCBI Taxonomy" id="762903"/>
    <lineage>
        <taxon>Bacteria</taxon>
        <taxon>Pseudomonadati</taxon>
        <taxon>Bacteroidota</taxon>
        <taxon>Sphingobacteriia</taxon>
        <taxon>Sphingobacteriales</taxon>
        <taxon>Sphingobacteriaceae</taxon>
        <taxon>Pseudopedobacter</taxon>
    </lineage>
</organism>
<dbReference type="HOGENOM" id="CLU_110659_2_0_10"/>
<dbReference type="SUPFAM" id="SSF52833">
    <property type="entry name" value="Thioredoxin-like"/>
    <property type="match status" value="1"/>
</dbReference>
<dbReference type="InterPro" id="IPR051099">
    <property type="entry name" value="AGR/TXD"/>
</dbReference>
<dbReference type="Pfam" id="PF13899">
    <property type="entry name" value="Thioredoxin_7"/>
    <property type="match status" value="1"/>
</dbReference>
<evidence type="ECO:0000313" key="4">
    <source>
        <dbReference type="EMBL" id="ADY53443.1"/>
    </source>
</evidence>
<evidence type="ECO:0000256" key="1">
    <source>
        <dbReference type="ARBA" id="ARBA00022729"/>
    </source>
</evidence>
<feature type="domain" description="Thioredoxin" evidence="3">
    <location>
        <begin position="17"/>
        <end position="153"/>
    </location>
</feature>
<dbReference type="PANTHER" id="PTHR15337:SF11">
    <property type="entry name" value="THIOREDOXIN DOMAIN-CONTAINING PROTEIN"/>
    <property type="match status" value="1"/>
</dbReference>
<evidence type="ECO:0000259" key="3">
    <source>
        <dbReference type="PROSITE" id="PS51352"/>
    </source>
</evidence>
<keyword evidence="5" id="KW-1185">Reference proteome</keyword>
<dbReference type="STRING" id="762903.Pedsa_2904"/>
<dbReference type="Gene3D" id="3.40.30.10">
    <property type="entry name" value="Glutaredoxin"/>
    <property type="match status" value="1"/>
</dbReference>
<feature type="signal peptide" evidence="2">
    <location>
        <begin position="1"/>
        <end position="19"/>
    </location>
</feature>
<dbReference type="Proteomes" id="UP000000310">
    <property type="component" value="Chromosome"/>
</dbReference>
<reference evidence="5" key="2">
    <citation type="submission" date="2011-02" db="EMBL/GenBank/DDBJ databases">
        <title>The complete genome of Pedobacter saltans DSM 12145.</title>
        <authorList>
            <consortium name="US DOE Joint Genome Institute (JGI-PGF)"/>
            <person name="Lucas S."/>
            <person name="Copeland A."/>
            <person name="Lapidus A."/>
            <person name="Bruce D."/>
            <person name="Goodwin L."/>
            <person name="Pitluck S."/>
            <person name="Kyrpides N."/>
            <person name="Mavromatis K."/>
            <person name="Pagani I."/>
            <person name="Ivanova N."/>
            <person name="Ovchinnikova G."/>
            <person name="Lu M."/>
            <person name="Detter J.C."/>
            <person name="Han C."/>
            <person name="Land M."/>
            <person name="Hauser L."/>
            <person name="Markowitz V."/>
            <person name="Cheng J.-F."/>
            <person name="Hugenholtz P."/>
            <person name="Woyke T."/>
            <person name="Wu D."/>
            <person name="Tindall B."/>
            <person name="Pomrenke H.G."/>
            <person name="Brambilla E."/>
            <person name="Klenk H.-P."/>
            <person name="Eisen J.A."/>
        </authorList>
    </citation>
    <scope>NUCLEOTIDE SEQUENCE [LARGE SCALE GENOMIC DNA]</scope>
    <source>
        <strain evidence="5">ATCC 51119 / DSM 12145 / JCM 21818 / LMG 10337 / NBRC 100064 / NCIMB 13643</strain>
    </source>
</reference>
<dbReference type="RefSeq" id="WP_013633928.1">
    <property type="nucleotide sequence ID" value="NC_015177.1"/>
</dbReference>
<accession>F0S8V6</accession>
<sequence>MKKVFIFIALMGVFFSVEAQNAAPKIYNPNANAQEQLEDAIAKAKVENKNVFIQIGGNWCVWCLRFNELVNADKNLNSLLNNNFVVVHLNYSKENKNEVILKQLEFPQRFGFPVFVILDQNGKRIHTQNSVYLESGDGHDAEKVSDFLKAWAPAALDPKNYKY</sequence>
<dbReference type="EMBL" id="CP002545">
    <property type="protein sequence ID" value="ADY53443.1"/>
    <property type="molecule type" value="Genomic_DNA"/>
</dbReference>
<protein>
    <recommendedName>
        <fullName evidence="3">Thioredoxin domain-containing protein</fullName>
    </recommendedName>
</protein>
<dbReference type="PROSITE" id="PS51352">
    <property type="entry name" value="THIOREDOXIN_2"/>
    <property type="match status" value="1"/>
</dbReference>